<keyword evidence="5" id="KW-0238">DNA-binding</keyword>
<dbReference type="EMBL" id="JAVFWL010000006">
    <property type="protein sequence ID" value="KAK6760111.1"/>
    <property type="molecule type" value="Genomic_DNA"/>
</dbReference>
<protein>
    <recommendedName>
        <fullName evidence="9">Paired domain-containing protein</fullName>
    </recommendedName>
</protein>
<keyword evidence="7" id="KW-0539">Nucleus</keyword>
<dbReference type="Gene3D" id="1.10.10.10">
    <property type="entry name" value="Winged helix-like DNA-binding domain superfamily/Winged helix DNA-binding domain"/>
    <property type="match status" value="2"/>
</dbReference>
<comment type="subcellular location">
    <subcellularLocation>
        <location evidence="1">Nucleus</location>
    </subcellularLocation>
</comment>
<dbReference type="PRINTS" id="PR00027">
    <property type="entry name" value="PAIREDBOX"/>
</dbReference>
<dbReference type="InterPro" id="IPR001523">
    <property type="entry name" value="Paired_dom"/>
</dbReference>
<evidence type="ECO:0000256" key="1">
    <source>
        <dbReference type="ARBA" id="ARBA00004123"/>
    </source>
</evidence>
<feature type="region of interest" description="Disordered" evidence="8">
    <location>
        <begin position="118"/>
        <end position="149"/>
    </location>
</feature>
<evidence type="ECO:0000256" key="4">
    <source>
        <dbReference type="ARBA" id="ARBA00023015"/>
    </source>
</evidence>
<gene>
    <name evidence="10" type="primary">Necator_chrX.g21736</name>
    <name evidence="10" type="ORF">RB195_021575</name>
</gene>
<dbReference type="Pfam" id="PF00292">
    <property type="entry name" value="PAX"/>
    <property type="match status" value="1"/>
</dbReference>
<dbReference type="InterPro" id="IPR036388">
    <property type="entry name" value="WH-like_DNA-bd_sf"/>
</dbReference>
<evidence type="ECO:0000256" key="6">
    <source>
        <dbReference type="ARBA" id="ARBA00023163"/>
    </source>
</evidence>
<keyword evidence="2" id="KW-0217">Developmental protein</keyword>
<keyword evidence="11" id="KW-1185">Reference proteome</keyword>
<dbReference type="Proteomes" id="UP001303046">
    <property type="component" value="Unassembled WGS sequence"/>
</dbReference>
<keyword evidence="4" id="KW-0805">Transcription regulation</keyword>
<sequence length="272" mass="30940">MVFLIIAEKRPYSAIINGFVEFRAHFFGFLVSFTAQPIPYADQRMEFASPFVIDTSTPESLERDFYAWLNMEGSQYLDPQPSRICISLPPIESSIGSRCYTENKEICYLESSLGDSPSSLSSTSLEDAPPPHTERDQVRSSGRNQLGRTYSPGLPLSMCEREEIVKLFQAGWKICDISKRLCVTHSCVSKILNRYRQTGSVRPKDAKEGRTESPLVTAVRDYRTRLGMSRQGEIREQLIKDGICTRETAPSRSSINHILRTKLDIKRRKKTE</sequence>
<evidence type="ECO:0000256" key="8">
    <source>
        <dbReference type="SAM" id="MobiDB-lite"/>
    </source>
</evidence>
<dbReference type="SMART" id="SM00351">
    <property type="entry name" value="PAX"/>
    <property type="match status" value="1"/>
</dbReference>
<evidence type="ECO:0000256" key="3">
    <source>
        <dbReference type="ARBA" id="ARBA00022724"/>
    </source>
</evidence>
<name>A0ABR1EDR5_NECAM</name>
<proteinExistence type="predicted"/>
<reference evidence="10 11" key="1">
    <citation type="submission" date="2023-08" db="EMBL/GenBank/DDBJ databases">
        <title>A Necator americanus chromosomal reference genome.</title>
        <authorList>
            <person name="Ilik V."/>
            <person name="Petrzelkova K.J."/>
            <person name="Pardy F."/>
            <person name="Fuh T."/>
            <person name="Niatou-Singa F.S."/>
            <person name="Gouil Q."/>
            <person name="Baker L."/>
            <person name="Ritchie M.E."/>
            <person name="Jex A.R."/>
            <person name="Gazzola D."/>
            <person name="Li H."/>
            <person name="Toshio Fujiwara R."/>
            <person name="Zhan B."/>
            <person name="Aroian R.V."/>
            <person name="Pafco B."/>
            <person name="Schwarz E.M."/>
        </authorList>
    </citation>
    <scope>NUCLEOTIDE SEQUENCE [LARGE SCALE GENOMIC DNA]</scope>
    <source>
        <strain evidence="10 11">Aroian</strain>
        <tissue evidence="10">Whole animal</tissue>
    </source>
</reference>
<dbReference type="PROSITE" id="PS51057">
    <property type="entry name" value="PAIRED_2"/>
    <property type="match status" value="1"/>
</dbReference>
<evidence type="ECO:0000256" key="7">
    <source>
        <dbReference type="ARBA" id="ARBA00023242"/>
    </source>
</evidence>
<dbReference type="PANTHER" id="PTHR45636">
    <property type="entry name" value="PAIRED BOX PROTEIN PAX-6-RELATED-RELATED"/>
    <property type="match status" value="1"/>
</dbReference>
<evidence type="ECO:0000256" key="2">
    <source>
        <dbReference type="ARBA" id="ARBA00022473"/>
    </source>
</evidence>
<evidence type="ECO:0000313" key="10">
    <source>
        <dbReference type="EMBL" id="KAK6760111.1"/>
    </source>
</evidence>
<feature type="domain" description="Paired" evidence="9">
    <location>
        <begin position="139"/>
        <end position="262"/>
    </location>
</feature>
<comment type="caution">
    <text evidence="10">The sequence shown here is derived from an EMBL/GenBank/DDBJ whole genome shotgun (WGS) entry which is preliminary data.</text>
</comment>
<dbReference type="InterPro" id="IPR043565">
    <property type="entry name" value="PAX_fam"/>
</dbReference>
<feature type="compositionally biased region" description="Polar residues" evidence="8">
    <location>
        <begin position="139"/>
        <end position="148"/>
    </location>
</feature>
<evidence type="ECO:0000256" key="5">
    <source>
        <dbReference type="ARBA" id="ARBA00023125"/>
    </source>
</evidence>
<evidence type="ECO:0000259" key="9">
    <source>
        <dbReference type="PROSITE" id="PS51057"/>
    </source>
</evidence>
<accession>A0ABR1EDR5</accession>
<organism evidence="10 11">
    <name type="scientific">Necator americanus</name>
    <name type="common">Human hookworm</name>
    <dbReference type="NCBI Taxonomy" id="51031"/>
    <lineage>
        <taxon>Eukaryota</taxon>
        <taxon>Metazoa</taxon>
        <taxon>Ecdysozoa</taxon>
        <taxon>Nematoda</taxon>
        <taxon>Chromadorea</taxon>
        <taxon>Rhabditida</taxon>
        <taxon>Rhabditina</taxon>
        <taxon>Rhabditomorpha</taxon>
        <taxon>Strongyloidea</taxon>
        <taxon>Ancylostomatidae</taxon>
        <taxon>Bunostominae</taxon>
        <taxon>Necator</taxon>
    </lineage>
</organism>
<dbReference type="PANTHER" id="PTHR45636:SF52">
    <property type="entry name" value="PAIRED DOMAIN-CONTAINING PROTEIN"/>
    <property type="match status" value="1"/>
</dbReference>
<keyword evidence="3" id="KW-0563">Paired box</keyword>
<keyword evidence="6" id="KW-0804">Transcription</keyword>
<dbReference type="SUPFAM" id="SSF46689">
    <property type="entry name" value="Homeodomain-like"/>
    <property type="match status" value="1"/>
</dbReference>
<evidence type="ECO:0000313" key="11">
    <source>
        <dbReference type="Proteomes" id="UP001303046"/>
    </source>
</evidence>
<dbReference type="InterPro" id="IPR009057">
    <property type="entry name" value="Homeodomain-like_sf"/>
</dbReference>